<evidence type="ECO:0000256" key="1">
    <source>
        <dbReference type="SAM" id="MobiDB-lite"/>
    </source>
</evidence>
<gene>
    <name evidence="2" type="ORF">CCAX7_24170</name>
</gene>
<sequence length="199" mass="20676">MTTLDELRRANLREQRRSADERLAPKEPAAAAPAVAAPAPVAPAAPDTDAAEKATPVPPPSPTSQDAGAAAKAAPAPAKAAPAAPVTDLVVAPPTDLVPEPQTPAASNGAHSASNPSHAVPGAVPPADVAAILQTEGLLDRVHSALARKVIHPTGVKATVDMPPDLFWRLKRYCRDHNNVTVRQVFLDLMIAYLDEEGY</sequence>
<protein>
    <submittedName>
        <fullName evidence="2">Uncharacterized protein</fullName>
    </submittedName>
</protein>
<dbReference type="KEGG" id="ccot:CCAX7_24170"/>
<organism evidence="2 3">
    <name type="scientific">Capsulimonas corticalis</name>
    <dbReference type="NCBI Taxonomy" id="2219043"/>
    <lineage>
        <taxon>Bacteria</taxon>
        <taxon>Bacillati</taxon>
        <taxon>Armatimonadota</taxon>
        <taxon>Armatimonadia</taxon>
        <taxon>Capsulimonadales</taxon>
        <taxon>Capsulimonadaceae</taxon>
        <taxon>Capsulimonas</taxon>
    </lineage>
</organism>
<feature type="compositionally biased region" description="Basic and acidic residues" evidence="1">
    <location>
        <begin position="1"/>
        <end position="25"/>
    </location>
</feature>
<proteinExistence type="predicted"/>
<dbReference type="AlphaFoldDB" id="A0A402CVA5"/>
<reference evidence="2 3" key="1">
    <citation type="journal article" date="2019" name="Int. J. Syst. Evol. Microbiol.">
        <title>Capsulimonas corticalis gen. nov., sp. nov., an aerobic capsulated bacterium, of a novel bacterial order, Capsulimonadales ord. nov., of the class Armatimonadia of the phylum Armatimonadetes.</title>
        <authorList>
            <person name="Li J."/>
            <person name="Kudo C."/>
            <person name="Tonouchi A."/>
        </authorList>
    </citation>
    <scope>NUCLEOTIDE SEQUENCE [LARGE SCALE GENOMIC DNA]</scope>
    <source>
        <strain evidence="2 3">AX-7</strain>
    </source>
</reference>
<feature type="compositionally biased region" description="Low complexity" evidence="1">
    <location>
        <begin position="69"/>
        <end position="85"/>
    </location>
</feature>
<accession>A0A402CVA5</accession>
<feature type="region of interest" description="Disordered" evidence="1">
    <location>
        <begin position="1"/>
        <end position="121"/>
    </location>
</feature>
<feature type="compositionally biased region" description="Low complexity" evidence="1">
    <location>
        <begin position="26"/>
        <end position="48"/>
    </location>
</feature>
<dbReference type="RefSeq" id="WP_165864174.1">
    <property type="nucleotide sequence ID" value="NZ_AP025739.1"/>
</dbReference>
<feature type="compositionally biased region" description="Polar residues" evidence="1">
    <location>
        <begin position="104"/>
        <end position="117"/>
    </location>
</feature>
<dbReference type="EMBL" id="AP025739">
    <property type="protein sequence ID" value="BDI30366.1"/>
    <property type="molecule type" value="Genomic_DNA"/>
</dbReference>
<name>A0A402CVA5_9BACT</name>
<evidence type="ECO:0000313" key="2">
    <source>
        <dbReference type="EMBL" id="BDI30366.1"/>
    </source>
</evidence>
<keyword evidence="3" id="KW-1185">Reference proteome</keyword>
<dbReference type="Proteomes" id="UP000287394">
    <property type="component" value="Chromosome"/>
</dbReference>
<evidence type="ECO:0000313" key="3">
    <source>
        <dbReference type="Proteomes" id="UP000287394"/>
    </source>
</evidence>